<comment type="caution">
    <text evidence="1">The sequence shown here is derived from an EMBL/GenBank/DDBJ whole genome shotgun (WGS) entry which is preliminary data.</text>
</comment>
<accession>A0AAQ4DWY9</accession>
<evidence type="ECO:0000313" key="2">
    <source>
        <dbReference type="Proteomes" id="UP001321473"/>
    </source>
</evidence>
<sequence length="125" mass="14244">MQGKHSSWKAWSRLRHLIHTLSSKTATNRNLTKVLNTYKGEGRRLSEDLKAKYLKKEKGQFPVPERYEGPDNEELDRPFTMTELWTAIDKSNKRSSSGREAITHKLLCNMSGTAGPCLLGRINEA</sequence>
<evidence type="ECO:0008006" key="3">
    <source>
        <dbReference type="Google" id="ProtNLM"/>
    </source>
</evidence>
<reference evidence="1 2" key="1">
    <citation type="journal article" date="2023" name="Arcadia Sci">
        <title>De novo assembly of a long-read Amblyomma americanum tick genome.</title>
        <authorList>
            <person name="Chou S."/>
            <person name="Poskanzer K.E."/>
            <person name="Rollins M."/>
            <person name="Thuy-Boun P.S."/>
        </authorList>
    </citation>
    <scope>NUCLEOTIDE SEQUENCE [LARGE SCALE GENOMIC DNA]</scope>
    <source>
        <strain evidence="1">F_SG_1</strain>
        <tissue evidence="1">Salivary glands</tissue>
    </source>
</reference>
<keyword evidence="2" id="KW-1185">Reference proteome</keyword>
<dbReference type="Proteomes" id="UP001321473">
    <property type="component" value="Unassembled WGS sequence"/>
</dbReference>
<proteinExistence type="predicted"/>
<name>A0AAQ4DWY9_AMBAM</name>
<evidence type="ECO:0000313" key="1">
    <source>
        <dbReference type="EMBL" id="KAK8766979.1"/>
    </source>
</evidence>
<organism evidence="1 2">
    <name type="scientific">Amblyomma americanum</name>
    <name type="common">Lone star tick</name>
    <dbReference type="NCBI Taxonomy" id="6943"/>
    <lineage>
        <taxon>Eukaryota</taxon>
        <taxon>Metazoa</taxon>
        <taxon>Ecdysozoa</taxon>
        <taxon>Arthropoda</taxon>
        <taxon>Chelicerata</taxon>
        <taxon>Arachnida</taxon>
        <taxon>Acari</taxon>
        <taxon>Parasitiformes</taxon>
        <taxon>Ixodida</taxon>
        <taxon>Ixodoidea</taxon>
        <taxon>Ixodidae</taxon>
        <taxon>Amblyomminae</taxon>
        <taxon>Amblyomma</taxon>
    </lineage>
</organism>
<protein>
    <recommendedName>
        <fullName evidence="3">Tick transposon</fullName>
    </recommendedName>
</protein>
<dbReference type="EMBL" id="JARKHS020025843">
    <property type="protein sequence ID" value="KAK8766979.1"/>
    <property type="molecule type" value="Genomic_DNA"/>
</dbReference>
<dbReference type="AlphaFoldDB" id="A0AAQ4DWY9"/>
<gene>
    <name evidence="1" type="ORF">V5799_006240</name>
</gene>